<dbReference type="EMBL" id="JANBVB010001004">
    <property type="protein sequence ID" value="KAJ2891385.1"/>
    <property type="molecule type" value="Genomic_DNA"/>
</dbReference>
<proteinExistence type="predicted"/>
<evidence type="ECO:0000313" key="1">
    <source>
        <dbReference type="EMBL" id="KAJ2891385.1"/>
    </source>
</evidence>
<sequence>MPAAAHAFSNSPTPSKPQNSPRIVLRRDSPQSQPPPTTLPLSSSSPPLPPHADASAASRASTAPDDDAQSVVGTESQHSKITSEEELYLRRVSVLYHELWTSDWVDRQLFGTEPLEEYATGHDSAATLGDNNSNDSAQESAA</sequence>
<name>A0ACC1M0W9_9FUNG</name>
<evidence type="ECO:0000313" key="2">
    <source>
        <dbReference type="Proteomes" id="UP001139981"/>
    </source>
</evidence>
<comment type="caution">
    <text evidence="1">The sequence shown here is derived from an EMBL/GenBank/DDBJ whole genome shotgun (WGS) entry which is preliminary data.</text>
</comment>
<dbReference type="Proteomes" id="UP001139981">
    <property type="component" value="Unassembled WGS sequence"/>
</dbReference>
<keyword evidence="2" id="KW-1185">Reference proteome</keyword>
<feature type="non-terminal residue" evidence="1">
    <location>
        <position position="142"/>
    </location>
</feature>
<organism evidence="1 2">
    <name type="scientific">Coemansia aciculifera</name>
    <dbReference type="NCBI Taxonomy" id="417176"/>
    <lineage>
        <taxon>Eukaryota</taxon>
        <taxon>Fungi</taxon>
        <taxon>Fungi incertae sedis</taxon>
        <taxon>Zoopagomycota</taxon>
        <taxon>Kickxellomycotina</taxon>
        <taxon>Kickxellomycetes</taxon>
        <taxon>Kickxellales</taxon>
        <taxon>Kickxellaceae</taxon>
        <taxon>Coemansia</taxon>
    </lineage>
</organism>
<reference evidence="1" key="1">
    <citation type="submission" date="2022-07" db="EMBL/GenBank/DDBJ databases">
        <title>Phylogenomic reconstructions and comparative analyses of Kickxellomycotina fungi.</title>
        <authorList>
            <person name="Reynolds N.K."/>
            <person name="Stajich J.E."/>
            <person name="Barry K."/>
            <person name="Grigoriev I.V."/>
            <person name="Crous P."/>
            <person name="Smith M.E."/>
        </authorList>
    </citation>
    <scope>NUCLEOTIDE SEQUENCE</scope>
    <source>
        <strain evidence="1">CBS 190363</strain>
    </source>
</reference>
<accession>A0ACC1M0W9</accession>
<protein>
    <submittedName>
        <fullName evidence="1">Uncharacterized protein</fullName>
    </submittedName>
</protein>
<gene>
    <name evidence="1" type="ORF">IWW38_003639</name>
</gene>